<dbReference type="InterPro" id="IPR006083">
    <property type="entry name" value="PRK/URK"/>
</dbReference>
<dbReference type="InterPro" id="IPR027417">
    <property type="entry name" value="P-loop_NTPase"/>
</dbReference>
<name>A0A096DM14_9FIRM</name>
<dbReference type="InterPro" id="IPR012675">
    <property type="entry name" value="Beta-grasp_dom_sf"/>
</dbReference>
<dbReference type="GO" id="GO:0016301">
    <property type="term" value="F:kinase activity"/>
    <property type="evidence" value="ECO:0007669"/>
    <property type="project" value="InterPro"/>
</dbReference>
<proteinExistence type="predicted"/>
<evidence type="ECO:0000313" key="3">
    <source>
        <dbReference type="Proteomes" id="UP000029622"/>
    </source>
</evidence>
<dbReference type="InterPro" id="IPR018163">
    <property type="entry name" value="Thr/Ala-tRNA-synth_IIc_edit"/>
</dbReference>
<protein>
    <recommendedName>
        <fullName evidence="1">AAA+ ATPase domain-containing protein</fullName>
    </recommendedName>
</protein>
<reference evidence="2 3" key="1">
    <citation type="submission" date="2013-12" db="EMBL/GenBank/DDBJ databases">
        <title>Draft genome sequence of Caloranaerobacter sp. H53214.</title>
        <authorList>
            <person name="Jiang L.J."/>
            <person name="Shao Z.Z."/>
            <person name="Long M.N."/>
        </authorList>
    </citation>
    <scope>NUCLEOTIDE SEQUENCE [LARGE SCALE GENOMIC DNA]</scope>
    <source>
        <strain evidence="2 3">H53214</strain>
    </source>
</reference>
<dbReference type="InterPro" id="IPR003593">
    <property type="entry name" value="AAA+_ATPase"/>
</dbReference>
<dbReference type="EMBL" id="AZTB01000030">
    <property type="protein sequence ID" value="KGG80321.1"/>
    <property type="molecule type" value="Genomic_DNA"/>
</dbReference>
<dbReference type="Gene3D" id="3.30.980.10">
    <property type="entry name" value="Threonyl-trna Synthetase, Chain A, domain 2"/>
    <property type="match status" value="1"/>
</dbReference>
<dbReference type="GO" id="GO:0005524">
    <property type="term" value="F:ATP binding"/>
    <property type="evidence" value="ECO:0007669"/>
    <property type="project" value="InterPro"/>
</dbReference>
<dbReference type="CDD" id="cd02028">
    <property type="entry name" value="UMPK_like"/>
    <property type="match status" value="1"/>
</dbReference>
<dbReference type="Proteomes" id="UP000029622">
    <property type="component" value="Unassembled WGS sequence"/>
</dbReference>
<comment type="caution">
    <text evidence="2">The sequence shown here is derived from an EMBL/GenBank/DDBJ whole genome shotgun (WGS) entry which is preliminary data.</text>
</comment>
<dbReference type="Gene3D" id="3.10.20.30">
    <property type="match status" value="1"/>
</dbReference>
<dbReference type="RefSeq" id="WP_035163499.1">
    <property type="nucleotide sequence ID" value="NZ_AZTB01000030.1"/>
</dbReference>
<dbReference type="Gene3D" id="3.40.50.300">
    <property type="entry name" value="P-loop containing nucleotide triphosphate hydrolases"/>
    <property type="match status" value="1"/>
</dbReference>
<dbReference type="SUPFAM" id="SSF52540">
    <property type="entry name" value="P-loop containing nucleoside triphosphate hydrolases"/>
    <property type="match status" value="1"/>
</dbReference>
<evidence type="ECO:0000259" key="1">
    <source>
        <dbReference type="SMART" id="SM00382"/>
    </source>
</evidence>
<dbReference type="AlphaFoldDB" id="A0A096DM14"/>
<sequence length="554" mass="64395">MAEKIKVRLKDIGEFTFDKGIKIIDVIKLIKVDDEKKYLGAMVENEVKHLEYPLVSDCNIELLDIAHKDGLRIYTRTLSFIYIKACKDLFGDVTVTIEHSLSKGLYSEIHKDNKFTLDDVKKIKTRMKEIIDEDMKIIREQVDIDKAIQIFTNQKMFDKVNLIKDLNKDKMHLYNLDGYYDSFYGHLAPSTGYIKSFDLVYYHPGIIIMFPRKESNFKIPKFEQQNKLAKIFKEAENWGYILNIGYVSNLNERILNGTIKDIILISEALHEKKIAYIADKIAEDEDKRIILIAGPSSSGKTTFAQRLSIQLQTSGKRPVSISLDDYFVDREKTPKDENGEYDFESIEAIDIEKFNEDLLRLIAGEEVHLPTYNFIKGVREYRGKILKIDKDQPIIIEGIHGLNDRLTSAIPKNNKFKIYVSALTQLNIDSHNRIPTTDLRLIRRIVRDSKYRGNDAKRTLELWPSVRRGEERNIFPFQEQADVMFNSALVYELSVLKKYAIPLLEEVSKDVPYYAEAKRLLRFLSYFKDIDDESMIPNTSILREFIGGSCFREE</sequence>
<dbReference type="STRING" id="1156417.Y919_06835"/>
<evidence type="ECO:0000313" key="2">
    <source>
        <dbReference type="EMBL" id="KGG80321.1"/>
    </source>
</evidence>
<dbReference type="Pfam" id="PF00485">
    <property type="entry name" value="PRK"/>
    <property type="match status" value="1"/>
</dbReference>
<dbReference type="SUPFAM" id="SSF55186">
    <property type="entry name" value="ThrRS/AlaRS common domain"/>
    <property type="match status" value="1"/>
</dbReference>
<dbReference type="SMART" id="SM00382">
    <property type="entry name" value="AAA"/>
    <property type="match status" value="1"/>
</dbReference>
<organism evidence="2 3">
    <name type="scientific">Caloranaerobacter azorensis H53214</name>
    <dbReference type="NCBI Taxonomy" id="1156417"/>
    <lineage>
        <taxon>Bacteria</taxon>
        <taxon>Bacillati</taxon>
        <taxon>Bacillota</taxon>
        <taxon>Tissierellia</taxon>
        <taxon>Tissierellales</taxon>
        <taxon>Thermohalobacteraceae</taxon>
        <taxon>Caloranaerobacter</taxon>
    </lineage>
</organism>
<gene>
    <name evidence="2" type="ORF">Y919_06835</name>
</gene>
<dbReference type="PANTHER" id="PTHR10285">
    <property type="entry name" value="URIDINE KINASE"/>
    <property type="match status" value="1"/>
</dbReference>
<feature type="domain" description="AAA+ ATPase" evidence="1">
    <location>
        <begin position="286"/>
        <end position="447"/>
    </location>
</feature>
<accession>A0A096DM14</accession>